<evidence type="ECO:0000256" key="2">
    <source>
        <dbReference type="ARBA" id="ARBA00022729"/>
    </source>
</evidence>
<keyword evidence="7" id="KW-1185">Reference proteome</keyword>
<dbReference type="InterPro" id="IPR052206">
    <property type="entry name" value="Retinol_saturase"/>
</dbReference>
<dbReference type="PANTHER" id="PTHR46091:SF3">
    <property type="entry name" value="AMINE OXIDASE DOMAIN-CONTAINING PROTEIN"/>
    <property type="match status" value="1"/>
</dbReference>
<dbReference type="AlphaFoldDB" id="A0A1H2ZXE8"/>
<dbReference type="InterPro" id="IPR036188">
    <property type="entry name" value="FAD/NAD-bd_sf"/>
</dbReference>
<evidence type="ECO:0000256" key="3">
    <source>
        <dbReference type="ARBA" id="ARBA00022827"/>
    </source>
</evidence>
<evidence type="ECO:0000256" key="4">
    <source>
        <dbReference type="ARBA" id="ARBA00022857"/>
    </source>
</evidence>
<name>A0A1H2ZXE8_9PSED</name>
<keyword evidence="2" id="KW-0732">Signal</keyword>
<accession>A0A1H2ZXE8</accession>
<keyword evidence="3" id="KW-0274">FAD</keyword>
<dbReference type="RefSeq" id="WP_090228500.1">
    <property type="nucleotide sequence ID" value="NZ_FNNU01000003.1"/>
</dbReference>
<dbReference type="Pfam" id="PF13450">
    <property type="entry name" value="NAD_binding_8"/>
    <property type="match status" value="1"/>
</dbReference>
<keyword evidence="5" id="KW-0520">NAD</keyword>
<keyword evidence="1" id="KW-0285">Flavoprotein</keyword>
<dbReference type="SUPFAM" id="SSF51905">
    <property type="entry name" value="FAD/NAD(P)-binding domain"/>
    <property type="match status" value="1"/>
</dbReference>
<dbReference type="Gene3D" id="3.50.50.60">
    <property type="entry name" value="FAD/NAD(P)-binding domain"/>
    <property type="match status" value="2"/>
</dbReference>
<dbReference type="EMBL" id="FNNU01000003">
    <property type="protein sequence ID" value="SDX22085.1"/>
    <property type="molecule type" value="Genomic_DNA"/>
</dbReference>
<gene>
    <name evidence="6" type="ORF">SAMN05216287_2491</name>
</gene>
<dbReference type="PANTHER" id="PTHR46091">
    <property type="entry name" value="BLR7054 PROTEIN"/>
    <property type="match status" value="1"/>
</dbReference>
<evidence type="ECO:0000256" key="5">
    <source>
        <dbReference type="ARBA" id="ARBA00023027"/>
    </source>
</evidence>
<keyword evidence="4" id="KW-0521">NADP</keyword>
<protein>
    <submittedName>
        <fullName evidence="6">All-trans-retinol 13,14-reductase</fullName>
    </submittedName>
</protein>
<evidence type="ECO:0000256" key="1">
    <source>
        <dbReference type="ARBA" id="ARBA00022630"/>
    </source>
</evidence>
<proteinExistence type="predicted"/>
<sequence>MKNDANSSYKRALARGDLGTKPDVIVVGSGAGGLTAAALLALEGKKVLVLERHAVIGGCLQVFKRPGFEWDVGLHYVGEVHRAGTLSSLFDKVTRGALKWQKMPDIYNRIAVGDEVFDYHAGSAAFRERMKDYFPEEADAIDRYIELVNEASRPAGEFLAVRAMPEQLADKAFDQVAPRFMPLAGKTAREVLQSITRNEKLIAVLCGHFGDYASLPSVASFSVHAAVIRHYLEGASYPIGGAQVIADLISQTIRSAGGMVLAGADVVAVVEHGGRVVGVRMAGGEVLEAPQVISGIGIRQTLGMLASESPDVAQINAKAQAMPSTLPAVVLNVGLDAGNAELEVGPANIWIHRSARQTEDWQHYVQDSANRPMPLHFISQPSAKDPTWEQRYPGRTTMDICSFTDWNLWKPFSDTRWKRRGDEYEGLKVRLAEEMLEQVYRFYPKARGHVVHAELATPVSFNDFLGRTRGDFMSFAPTPERYEQRWTRAFSPVKGLLFAGQDVGMGGVSGAMVGGLLAASAALGRDLFRELREHA</sequence>
<dbReference type="Proteomes" id="UP000243778">
    <property type="component" value="Unassembled WGS sequence"/>
</dbReference>
<evidence type="ECO:0000313" key="7">
    <source>
        <dbReference type="Proteomes" id="UP000243778"/>
    </source>
</evidence>
<dbReference type="OrthoDB" id="9774675at2"/>
<evidence type="ECO:0000313" key="6">
    <source>
        <dbReference type="EMBL" id="SDX22085.1"/>
    </source>
</evidence>
<organism evidence="6 7">
    <name type="scientific">Pseudomonas kuykendallii</name>
    <dbReference type="NCBI Taxonomy" id="1007099"/>
    <lineage>
        <taxon>Bacteria</taxon>
        <taxon>Pseudomonadati</taxon>
        <taxon>Pseudomonadota</taxon>
        <taxon>Gammaproteobacteria</taxon>
        <taxon>Pseudomonadales</taxon>
        <taxon>Pseudomonadaceae</taxon>
        <taxon>Pseudomonas</taxon>
    </lineage>
</organism>
<dbReference type="STRING" id="1007099.SAMN05216287_2491"/>
<reference evidence="7" key="1">
    <citation type="submission" date="2016-10" db="EMBL/GenBank/DDBJ databases">
        <authorList>
            <person name="Varghese N."/>
            <person name="Submissions S."/>
        </authorList>
    </citation>
    <scope>NUCLEOTIDE SEQUENCE [LARGE SCALE GENOMIC DNA]</scope>
    <source>
        <strain evidence="7">NRRL B-59562</strain>
    </source>
</reference>